<keyword evidence="9" id="KW-1133">Transmembrane helix</keyword>
<feature type="domain" description="USP" evidence="10">
    <location>
        <begin position="67"/>
        <end position="510"/>
    </location>
</feature>
<dbReference type="KEGG" id="ccac:CcaHIS019_0200810"/>
<keyword evidence="12" id="KW-1185">Reference proteome</keyword>
<keyword evidence="5" id="KW-0833">Ubl conjugation pathway</keyword>
<gene>
    <name evidence="11" type="primary">UBP1</name>
    <name evidence="11" type="ORF">CcaverHIS019_0200810</name>
</gene>
<dbReference type="GO" id="GO:0004843">
    <property type="term" value="F:cysteine-type deubiquitinase activity"/>
    <property type="evidence" value="ECO:0007669"/>
    <property type="project" value="UniProtKB-EC"/>
</dbReference>
<keyword evidence="4" id="KW-0645">Protease</keyword>
<dbReference type="Gene3D" id="3.90.70.10">
    <property type="entry name" value="Cysteine proteinases"/>
    <property type="match status" value="1"/>
</dbReference>
<evidence type="ECO:0000259" key="10">
    <source>
        <dbReference type="PROSITE" id="PS50235"/>
    </source>
</evidence>
<dbReference type="InterPro" id="IPR001394">
    <property type="entry name" value="Peptidase_C19_UCH"/>
</dbReference>
<evidence type="ECO:0000313" key="11">
    <source>
        <dbReference type="EMBL" id="BEI88719.1"/>
    </source>
</evidence>
<keyword evidence="9" id="KW-0472">Membrane</keyword>
<dbReference type="CDD" id="cd02662">
    <property type="entry name" value="Peptidase_C19F"/>
    <property type="match status" value="1"/>
</dbReference>
<evidence type="ECO:0000256" key="7">
    <source>
        <dbReference type="ARBA" id="ARBA00022807"/>
    </source>
</evidence>
<dbReference type="EMBL" id="AP028213">
    <property type="protein sequence ID" value="BEI88719.1"/>
    <property type="molecule type" value="Genomic_DNA"/>
</dbReference>
<dbReference type="PROSITE" id="PS50235">
    <property type="entry name" value="USP_3"/>
    <property type="match status" value="1"/>
</dbReference>
<dbReference type="Pfam" id="PF00443">
    <property type="entry name" value="UCH"/>
    <property type="match status" value="1"/>
</dbReference>
<organism evidence="11 12">
    <name type="scientific">Cutaneotrichosporon cavernicola</name>
    <dbReference type="NCBI Taxonomy" id="279322"/>
    <lineage>
        <taxon>Eukaryota</taxon>
        <taxon>Fungi</taxon>
        <taxon>Dikarya</taxon>
        <taxon>Basidiomycota</taxon>
        <taxon>Agaricomycotina</taxon>
        <taxon>Tremellomycetes</taxon>
        <taxon>Trichosporonales</taxon>
        <taxon>Trichosporonaceae</taxon>
        <taxon>Cutaneotrichosporon</taxon>
    </lineage>
</organism>
<dbReference type="GO" id="GO:0006508">
    <property type="term" value="P:proteolysis"/>
    <property type="evidence" value="ECO:0007669"/>
    <property type="project" value="UniProtKB-KW"/>
</dbReference>
<dbReference type="GO" id="GO:0016579">
    <property type="term" value="P:protein deubiquitination"/>
    <property type="evidence" value="ECO:0007669"/>
    <property type="project" value="InterPro"/>
</dbReference>
<dbReference type="AlphaFoldDB" id="A0AA48I021"/>
<feature type="region of interest" description="Disordered" evidence="8">
    <location>
        <begin position="42"/>
        <end position="64"/>
    </location>
</feature>
<dbReference type="InterPro" id="IPR050164">
    <property type="entry name" value="Peptidase_C19"/>
</dbReference>
<protein>
    <recommendedName>
        <fullName evidence="3">ubiquitinyl hydrolase 1</fullName>
        <ecNumber evidence="3">3.4.19.12</ecNumber>
    </recommendedName>
</protein>
<dbReference type="GO" id="GO:0005829">
    <property type="term" value="C:cytosol"/>
    <property type="evidence" value="ECO:0007669"/>
    <property type="project" value="TreeGrafter"/>
</dbReference>
<dbReference type="RefSeq" id="XP_060453985.1">
    <property type="nucleotide sequence ID" value="XM_060597053.1"/>
</dbReference>
<feature type="region of interest" description="Disordered" evidence="8">
    <location>
        <begin position="207"/>
        <end position="229"/>
    </location>
</feature>
<dbReference type="PANTHER" id="PTHR24006:SF888">
    <property type="entry name" value="UBIQUITIN CARBOXYL-TERMINAL HYDROLASE 30"/>
    <property type="match status" value="1"/>
</dbReference>
<evidence type="ECO:0000256" key="2">
    <source>
        <dbReference type="ARBA" id="ARBA00009085"/>
    </source>
</evidence>
<dbReference type="GO" id="GO:0005634">
    <property type="term" value="C:nucleus"/>
    <property type="evidence" value="ECO:0007669"/>
    <property type="project" value="TreeGrafter"/>
</dbReference>
<keyword evidence="6" id="KW-0378">Hydrolase</keyword>
<dbReference type="InterPro" id="IPR038765">
    <property type="entry name" value="Papain-like_cys_pep_sf"/>
</dbReference>
<evidence type="ECO:0000256" key="3">
    <source>
        <dbReference type="ARBA" id="ARBA00012759"/>
    </source>
</evidence>
<evidence type="ECO:0000256" key="1">
    <source>
        <dbReference type="ARBA" id="ARBA00000707"/>
    </source>
</evidence>
<proteinExistence type="inferred from homology"/>
<feature type="transmembrane region" description="Helical" evidence="9">
    <location>
        <begin position="7"/>
        <end position="27"/>
    </location>
</feature>
<evidence type="ECO:0000256" key="4">
    <source>
        <dbReference type="ARBA" id="ARBA00022670"/>
    </source>
</evidence>
<evidence type="ECO:0000256" key="8">
    <source>
        <dbReference type="SAM" id="MobiDB-lite"/>
    </source>
</evidence>
<feature type="compositionally biased region" description="Pro residues" evidence="8">
    <location>
        <begin position="220"/>
        <end position="229"/>
    </location>
</feature>
<evidence type="ECO:0000256" key="9">
    <source>
        <dbReference type="SAM" id="Phobius"/>
    </source>
</evidence>
<dbReference type="InterPro" id="IPR028889">
    <property type="entry name" value="USP"/>
</dbReference>
<keyword evidence="9" id="KW-0812">Transmembrane</keyword>
<comment type="similarity">
    <text evidence="2">Belongs to the peptidase C19 family.</text>
</comment>
<dbReference type="SUPFAM" id="SSF54001">
    <property type="entry name" value="Cysteine proteinases"/>
    <property type="match status" value="1"/>
</dbReference>
<dbReference type="GeneID" id="85492590"/>
<dbReference type="Proteomes" id="UP001233271">
    <property type="component" value="Chromosome 2"/>
</dbReference>
<name>A0AA48I021_9TREE</name>
<evidence type="ECO:0000256" key="5">
    <source>
        <dbReference type="ARBA" id="ARBA00022786"/>
    </source>
</evidence>
<reference evidence="11" key="1">
    <citation type="journal article" date="2023" name="BMC Genomics">
        <title>Chromosome-level genome assemblies of Cutaneotrichosporon spp. (Trichosporonales, Basidiomycota) reveal imbalanced evolution between nucleotide sequences and chromosome synteny.</title>
        <authorList>
            <person name="Kobayashi Y."/>
            <person name="Kayamori A."/>
            <person name="Aoki K."/>
            <person name="Shiwa Y."/>
            <person name="Matsutani M."/>
            <person name="Fujita N."/>
            <person name="Sugita T."/>
            <person name="Iwasaki W."/>
            <person name="Tanaka N."/>
            <person name="Takashima M."/>
        </authorList>
    </citation>
    <scope>NUCLEOTIDE SEQUENCE</scope>
    <source>
        <strain evidence="11">HIS019</strain>
    </source>
</reference>
<keyword evidence="7" id="KW-0788">Thiol protease</keyword>
<feature type="compositionally biased region" description="Basic and acidic residues" evidence="8">
    <location>
        <begin position="50"/>
        <end position="64"/>
    </location>
</feature>
<dbReference type="PANTHER" id="PTHR24006">
    <property type="entry name" value="UBIQUITIN CARBOXYL-TERMINAL HYDROLASE"/>
    <property type="match status" value="1"/>
</dbReference>
<feature type="compositionally biased region" description="Low complexity" evidence="8">
    <location>
        <begin position="207"/>
        <end position="219"/>
    </location>
</feature>
<accession>A0AA48I021</accession>
<sequence length="590" mass="63207">MLAAHDLAAILPFVIAVAIAFIVSVTAKLNKMGLFSAPLALASPSPSASRHADREPRIPNDPGDHFPGMVNLSGTLCYMNSVLQAFASLPTLTGYLSRVIGAAESVDIPTPVCDALYDILADLNTGHAKHPAPLRPHVLLAALSPLPQIRRLLATREQQDAHELFVVLAEAVSDEAAKAAKEVARVRGGLNVALELLPNSLAPSLASSRAASPAPSAAPSIPPRPYPPPKRNDALSVPWEGLLARRRICARCGYSDVVRMDTLGGMELSVPRSGEVTLDDCISEYLAPEPLSDVTCDMCTTRATALKYAERAERLEGKKSRAHAAKVASRLRAMVEAGVVGNEGGAPKDVRWEVVRTECLRETAVTRAPQTLRFHFVRSEYTPYGQLLKKTARVAYPLMFDLGPYMARGVWEPKAALGSVAAALAGRGGSGVGGIGERPRALYRLQSAILHYGYAHSSGHFVAIRRKPGAPLGVPGKGWLRISDADVDEVGTDELASSAAQVFMLFYERVDLPKRKKIEPATEPEDWQGIALEPVNGDRGDVDDVYDEPRFTTNDGYIDSGPRSFAGLGTPLARASVDSLGVGIARMRTK</sequence>
<comment type="catalytic activity">
    <reaction evidence="1">
        <text>Thiol-dependent hydrolysis of ester, thioester, amide, peptide and isopeptide bonds formed by the C-terminal Gly of ubiquitin (a 76-residue protein attached to proteins as an intracellular targeting signal).</text>
        <dbReference type="EC" id="3.4.19.12"/>
    </reaction>
</comment>
<evidence type="ECO:0000256" key="6">
    <source>
        <dbReference type="ARBA" id="ARBA00022801"/>
    </source>
</evidence>
<dbReference type="EC" id="3.4.19.12" evidence="3"/>
<evidence type="ECO:0000313" key="12">
    <source>
        <dbReference type="Proteomes" id="UP001233271"/>
    </source>
</evidence>